<gene>
    <name evidence="1" type="ORF">A0U91_15035</name>
</gene>
<dbReference type="KEGG" id="aper:A0U91_15035"/>
<reference evidence="1 2" key="1">
    <citation type="submission" date="2016-03" db="EMBL/GenBank/DDBJ databases">
        <title>Acetic acid bacteria sequencing.</title>
        <authorList>
            <person name="Brandt J."/>
            <person name="Jakob F."/>
            <person name="Vogel R.F."/>
        </authorList>
    </citation>
    <scope>NUCLEOTIDE SEQUENCE [LARGE SCALE GENOMIC DNA]</scope>
    <source>
        <strain evidence="1 2">TMW2.1084</strain>
        <plasmid evidence="2">pac1084_1</plasmid>
    </source>
</reference>
<organism evidence="1 2">
    <name type="scientific">Acetobacter persici</name>
    <dbReference type="NCBI Taxonomy" id="1076596"/>
    <lineage>
        <taxon>Bacteria</taxon>
        <taxon>Pseudomonadati</taxon>
        <taxon>Pseudomonadota</taxon>
        <taxon>Alphaproteobacteria</taxon>
        <taxon>Acetobacterales</taxon>
        <taxon>Acetobacteraceae</taxon>
        <taxon>Acetobacter</taxon>
    </lineage>
</organism>
<keyword evidence="1" id="KW-0614">Plasmid</keyword>
<dbReference type="Proteomes" id="UP000189055">
    <property type="component" value="Plasmid pAC1084_1"/>
</dbReference>
<evidence type="ECO:0008006" key="3">
    <source>
        <dbReference type="Google" id="ProtNLM"/>
    </source>
</evidence>
<dbReference type="AlphaFoldDB" id="A0A1U9LIQ2"/>
<dbReference type="RefSeq" id="WP_077931963.1">
    <property type="nucleotide sequence ID" value="NZ_CP014688.1"/>
</dbReference>
<evidence type="ECO:0000313" key="2">
    <source>
        <dbReference type="Proteomes" id="UP000189055"/>
    </source>
</evidence>
<geneLocation type="plasmid" evidence="2">
    <name>pac1084_1</name>
</geneLocation>
<accession>A0A1U9LIQ2</accession>
<evidence type="ECO:0000313" key="1">
    <source>
        <dbReference type="EMBL" id="AQT06333.1"/>
    </source>
</evidence>
<name>A0A1U9LIQ2_9PROT</name>
<dbReference type="EMBL" id="CP014688">
    <property type="protein sequence ID" value="AQT06333.1"/>
    <property type="molecule type" value="Genomic_DNA"/>
</dbReference>
<proteinExistence type="predicted"/>
<sequence length="156" mass="16937">MKAPVTVKDIGKIFRRSPKTGDAAGLEDRLISAFAETTEILEKENEFLKAVSLQDVQKLLPEKTASLANLKKEFEVFSSSGDYANGISQRIGAEQKRFNLAVQENTVLLDASIAAQKVVMRMLVESAVQGGFSGYGPKGEPVHGKTEGMIAHQRDA</sequence>
<protein>
    <recommendedName>
        <fullName evidence="3">Flagellar basal-body protein FlbY</fullName>
    </recommendedName>
</protein>